<gene>
    <name evidence="1" type="ORF">CCHLO57077_00000126</name>
</gene>
<dbReference type="Proteomes" id="UP001160390">
    <property type="component" value="Unassembled WGS sequence"/>
</dbReference>
<sequence length="400" mass="46218">MSTNPQSKSTFVTRLPREERDTIYLELWRFVGLRQHIVSHRDHENADSKRPGWHFCRWKCVTDFEVEDRLQHEIELLESEQITEEVSATYKIPYQKRLASPWHNHWACGEDIEKVHGEEFVMTPSTSGFKCWKPPVEAPQPKPRGKLKRFLGKVKHRISQYRSPSDESTPASDELSPYIPMLLSCKLLSSECLKSLYESTTFVFTDILALERFVGVCQPNATGELRTNDNKPAGFLKHARNLELMLSLLFHLDVSYFKTHERGSAESFHNPCDFKNLTSIKIWASAREFRFCDLSYAVNFKILNERDLEGLKNFFSPLANVQEILLSSPFKKEIQPEDGLVGGITARPSHRVWKRGSGDAFHPSMEFIYGYNKPHASVLRYVEKFGQPRGVSHVHMVNML</sequence>
<dbReference type="AlphaFoldDB" id="A0AA35MBC3"/>
<evidence type="ECO:0000313" key="2">
    <source>
        <dbReference type="Proteomes" id="UP001160390"/>
    </source>
</evidence>
<dbReference type="EMBL" id="CABFNP030001245">
    <property type="protein sequence ID" value="CAI6093081.1"/>
    <property type="molecule type" value="Genomic_DNA"/>
</dbReference>
<name>A0AA35MBC3_9HYPO</name>
<organism evidence="1 2">
    <name type="scientific">Clonostachys chloroleuca</name>
    <dbReference type="NCBI Taxonomy" id="1926264"/>
    <lineage>
        <taxon>Eukaryota</taxon>
        <taxon>Fungi</taxon>
        <taxon>Dikarya</taxon>
        <taxon>Ascomycota</taxon>
        <taxon>Pezizomycotina</taxon>
        <taxon>Sordariomycetes</taxon>
        <taxon>Hypocreomycetidae</taxon>
        <taxon>Hypocreales</taxon>
        <taxon>Bionectriaceae</taxon>
        <taxon>Clonostachys</taxon>
    </lineage>
</organism>
<reference evidence="1" key="1">
    <citation type="submission" date="2023-01" db="EMBL/GenBank/DDBJ databases">
        <authorList>
            <person name="Piombo E."/>
        </authorList>
    </citation>
    <scope>NUCLEOTIDE SEQUENCE</scope>
</reference>
<accession>A0AA35MBC3</accession>
<proteinExistence type="predicted"/>
<protein>
    <submittedName>
        <fullName evidence="1">Uncharacterized protein</fullName>
    </submittedName>
</protein>
<evidence type="ECO:0000313" key="1">
    <source>
        <dbReference type="EMBL" id="CAI6093081.1"/>
    </source>
</evidence>
<keyword evidence="2" id="KW-1185">Reference proteome</keyword>
<comment type="caution">
    <text evidence="1">The sequence shown here is derived from an EMBL/GenBank/DDBJ whole genome shotgun (WGS) entry which is preliminary data.</text>
</comment>